<protein>
    <submittedName>
        <fullName evidence="1">Uncharacterized protein</fullName>
    </submittedName>
</protein>
<evidence type="ECO:0000313" key="1">
    <source>
        <dbReference type="EMBL" id="KAJ0089752.1"/>
    </source>
</evidence>
<proteinExistence type="predicted"/>
<gene>
    <name evidence="1" type="ORF">Patl1_12693</name>
</gene>
<comment type="caution">
    <text evidence="1">The sequence shown here is derived from an EMBL/GenBank/DDBJ whole genome shotgun (WGS) entry which is preliminary data.</text>
</comment>
<sequence length="434" mass="47798">MASISRPRRLAEPRSGGKMVRLRRSAANRTPYDRPALSPNPTPQNPNWLSKFIYSPTRLIATGAGKLLSSVFTGESSASSSSSSEDDSDDSDNEISSQTTDSIKKKRALEVIQHPSEPQYIVEKSETKYLIERLIMQVTFSREEFNRLKSIIKSRVVDSPIFGDAEDRRLSDLSDRTAVNDVDMPDLCNAAVLEAKKWLEEKKLGSNSKSDLELGTCTLNSAMLPHGSDGEAGSPVDVAKSYMRTRPPWTSPSGNRTEYQLPSPTRIQLFKDETPYSIGFSSLSSKVKWDSPASGSWDIKEELRKVRSKATEEMLRTLPSSQIDLSALTSENSSAVKSTVADKVEATTIDKVLNSTKSVDASLNLVTGVTTSYGLPVSQVTKDLLQSEPLPPNQASFISEQNKLHTKALEDVQTIEETRGAPCKPYQIWALFLA</sequence>
<evidence type="ECO:0000313" key="2">
    <source>
        <dbReference type="Proteomes" id="UP001164250"/>
    </source>
</evidence>
<name>A0ACC1ASW5_9ROSI</name>
<keyword evidence="2" id="KW-1185">Reference proteome</keyword>
<organism evidence="1 2">
    <name type="scientific">Pistacia atlantica</name>
    <dbReference type="NCBI Taxonomy" id="434234"/>
    <lineage>
        <taxon>Eukaryota</taxon>
        <taxon>Viridiplantae</taxon>
        <taxon>Streptophyta</taxon>
        <taxon>Embryophyta</taxon>
        <taxon>Tracheophyta</taxon>
        <taxon>Spermatophyta</taxon>
        <taxon>Magnoliopsida</taxon>
        <taxon>eudicotyledons</taxon>
        <taxon>Gunneridae</taxon>
        <taxon>Pentapetalae</taxon>
        <taxon>rosids</taxon>
        <taxon>malvids</taxon>
        <taxon>Sapindales</taxon>
        <taxon>Anacardiaceae</taxon>
        <taxon>Pistacia</taxon>
    </lineage>
</organism>
<reference evidence="2" key="1">
    <citation type="journal article" date="2023" name="G3 (Bethesda)">
        <title>Genome assembly and association tests identify interacting loci associated with vigor, precocity, and sex in interspecific pistachio rootstocks.</title>
        <authorList>
            <person name="Palmer W."/>
            <person name="Jacygrad E."/>
            <person name="Sagayaradj S."/>
            <person name="Cavanaugh K."/>
            <person name="Han R."/>
            <person name="Bertier L."/>
            <person name="Beede B."/>
            <person name="Kafkas S."/>
            <person name="Golino D."/>
            <person name="Preece J."/>
            <person name="Michelmore R."/>
        </authorList>
    </citation>
    <scope>NUCLEOTIDE SEQUENCE [LARGE SCALE GENOMIC DNA]</scope>
</reference>
<dbReference type="EMBL" id="CM047904">
    <property type="protein sequence ID" value="KAJ0089752.1"/>
    <property type="molecule type" value="Genomic_DNA"/>
</dbReference>
<dbReference type="Proteomes" id="UP001164250">
    <property type="component" value="Chromosome 8"/>
</dbReference>
<accession>A0ACC1ASW5</accession>